<dbReference type="PANTHER" id="PTHR21162">
    <property type="entry name" value="P53 AND DNA DAMAGE-REGULATED PROTEIN"/>
    <property type="match status" value="1"/>
</dbReference>
<dbReference type="Proteomes" id="UP001164746">
    <property type="component" value="Chromosome 2"/>
</dbReference>
<gene>
    <name evidence="4" type="ORF">MAR_030105</name>
</gene>
<accession>A0ABY7DR34</accession>
<evidence type="ECO:0000313" key="5">
    <source>
        <dbReference type="Proteomes" id="UP001164746"/>
    </source>
</evidence>
<dbReference type="CDD" id="cd22860">
    <property type="entry name" value="PDRG1"/>
    <property type="match status" value="1"/>
</dbReference>
<keyword evidence="3" id="KW-0143">Chaperone</keyword>
<reference evidence="4" key="1">
    <citation type="submission" date="2022-11" db="EMBL/GenBank/DDBJ databases">
        <title>Centuries of genome instability and evolution in soft-shell clam transmissible cancer (bioRxiv).</title>
        <authorList>
            <person name="Hart S.F.M."/>
            <person name="Yonemitsu M.A."/>
            <person name="Giersch R.M."/>
            <person name="Beal B.F."/>
            <person name="Arriagada G."/>
            <person name="Davis B.W."/>
            <person name="Ostrander E.A."/>
            <person name="Goff S.P."/>
            <person name="Metzger M.J."/>
        </authorList>
    </citation>
    <scope>NUCLEOTIDE SEQUENCE</scope>
    <source>
        <strain evidence="4">MELC-2E11</strain>
        <tissue evidence="4">Siphon/mantle</tissue>
    </source>
</reference>
<dbReference type="SUPFAM" id="SSF46579">
    <property type="entry name" value="Prefoldin"/>
    <property type="match status" value="1"/>
</dbReference>
<proteinExistence type="predicted"/>
<feature type="non-terminal residue" evidence="4">
    <location>
        <position position="1"/>
    </location>
</feature>
<evidence type="ECO:0000313" key="4">
    <source>
        <dbReference type="EMBL" id="WAQ97415.1"/>
    </source>
</evidence>
<dbReference type="EMBL" id="CP111013">
    <property type="protein sequence ID" value="WAQ97415.1"/>
    <property type="molecule type" value="Genomic_DNA"/>
</dbReference>
<sequence>GQSYVQLIVILPICTMDTKVNKGHEDKGDGHLLQLLYEMEAAAEEILSDKQQIIDLDRKRQKTREAIRVLSKDKKSGKHWVCAGNMFLKLPADNTKTILNHDFNQLDLEIGEMRRNLKPK</sequence>
<dbReference type="InterPro" id="IPR030482">
    <property type="entry name" value="PDRG1"/>
</dbReference>
<feature type="non-terminal residue" evidence="4">
    <location>
        <position position="120"/>
    </location>
</feature>
<evidence type="ECO:0000256" key="3">
    <source>
        <dbReference type="ARBA" id="ARBA00023186"/>
    </source>
</evidence>
<protein>
    <submittedName>
        <fullName evidence="4">PDRG1-like protein</fullName>
    </submittedName>
</protein>
<organism evidence="4 5">
    <name type="scientific">Mya arenaria</name>
    <name type="common">Soft-shell clam</name>
    <dbReference type="NCBI Taxonomy" id="6604"/>
    <lineage>
        <taxon>Eukaryota</taxon>
        <taxon>Metazoa</taxon>
        <taxon>Spiralia</taxon>
        <taxon>Lophotrochozoa</taxon>
        <taxon>Mollusca</taxon>
        <taxon>Bivalvia</taxon>
        <taxon>Autobranchia</taxon>
        <taxon>Heteroconchia</taxon>
        <taxon>Euheterodonta</taxon>
        <taxon>Imparidentia</taxon>
        <taxon>Neoheterodontei</taxon>
        <taxon>Myida</taxon>
        <taxon>Myoidea</taxon>
        <taxon>Myidae</taxon>
        <taxon>Mya</taxon>
    </lineage>
</organism>
<evidence type="ECO:0000256" key="2">
    <source>
        <dbReference type="ARBA" id="ARBA00022490"/>
    </source>
</evidence>
<dbReference type="PANTHER" id="PTHR21162:SF0">
    <property type="entry name" value="P53 AND DNA DAMAGE-REGULATED PROTEIN 1"/>
    <property type="match status" value="1"/>
</dbReference>
<keyword evidence="5" id="KW-1185">Reference proteome</keyword>
<name>A0ABY7DR34_MYAAR</name>
<keyword evidence="2" id="KW-0963">Cytoplasm</keyword>
<evidence type="ECO:0000256" key="1">
    <source>
        <dbReference type="ARBA" id="ARBA00004496"/>
    </source>
</evidence>
<comment type="subcellular location">
    <subcellularLocation>
        <location evidence="1">Cytoplasm</location>
    </subcellularLocation>
</comment>